<dbReference type="AlphaFoldDB" id="A0A223N2U1"/>
<reference evidence="1 2" key="1">
    <citation type="submission" date="2017-08" db="EMBL/GenBank/DDBJ databases">
        <title>The Vibrio qinghaiensis sp.-Q67 is a luminous bacteria isolated firstly from Qinghai lake, Qinghai province, China, which has been proved to be very sensitive to detect environmental and food pollutants. Therefore, complete genome analysis of V. qinghaiensis sp.-Q67 highlights the potential application of this strain on detection of hazards in the contaminated environments.</title>
        <authorList>
            <person name="Gong L."/>
        </authorList>
    </citation>
    <scope>NUCLEOTIDE SEQUENCE [LARGE SCALE GENOMIC DNA]</scope>
    <source>
        <strain evidence="1 2">Q67</strain>
    </source>
</reference>
<accession>A0A223N2U1</accession>
<evidence type="ECO:0000313" key="2">
    <source>
        <dbReference type="Proteomes" id="UP000215148"/>
    </source>
</evidence>
<dbReference type="KEGG" id="vqi:CCZ37_16800"/>
<gene>
    <name evidence="1" type="ORF">CCZ37_16800</name>
</gene>
<keyword evidence="2" id="KW-1185">Reference proteome</keyword>
<organism evidence="1 2">
    <name type="scientific">Vibrio qinghaiensis</name>
    <dbReference type="NCBI Taxonomy" id="2025808"/>
    <lineage>
        <taxon>Bacteria</taxon>
        <taxon>Pseudomonadati</taxon>
        <taxon>Pseudomonadota</taxon>
        <taxon>Gammaproteobacteria</taxon>
        <taxon>Vibrionales</taxon>
        <taxon>Vibrionaceae</taxon>
        <taxon>Vibrio</taxon>
    </lineage>
</organism>
<sequence length="71" mass="8511">MLRSSLFFQIAQFEFSFFFADLGFWFINESVSLFQVYKKVRSLVLKVLLSICWPNKRLKRDCQRLAVLVQN</sequence>
<dbReference type="EMBL" id="CP022742">
    <property type="protein sequence ID" value="ASU24155.1"/>
    <property type="molecule type" value="Genomic_DNA"/>
</dbReference>
<dbReference type="Proteomes" id="UP000215148">
    <property type="component" value="Chromosome 2"/>
</dbReference>
<name>A0A223N2U1_9VIBR</name>
<protein>
    <submittedName>
        <fullName evidence="1">Uncharacterized protein</fullName>
    </submittedName>
</protein>
<proteinExistence type="predicted"/>
<evidence type="ECO:0000313" key="1">
    <source>
        <dbReference type="EMBL" id="ASU24155.1"/>
    </source>
</evidence>